<dbReference type="GO" id="GO:0033214">
    <property type="term" value="P:siderophore-iron import into cell"/>
    <property type="evidence" value="ECO:0007669"/>
    <property type="project" value="TreeGrafter"/>
</dbReference>
<keyword evidence="10" id="KW-1185">Reference proteome</keyword>
<dbReference type="InterPro" id="IPR037294">
    <property type="entry name" value="ABC_BtuC-like"/>
</dbReference>
<organism evidence="9 10">
    <name type="scientific">Thermomonospora cellulosilytica</name>
    <dbReference type="NCBI Taxonomy" id="1411118"/>
    <lineage>
        <taxon>Bacteria</taxon>
        <taxon>Bacillati</taxon>
        <taxon>Actinomycetota</taxon>
        <taxon>Actinomycetes</taxon>
        <taxon>Streptosporangiales</taxon>
        <taxon>Thermomonosporaceae</taxon>
        <taxon>Thermomonospora</taxon>
    </lineage>
</organism>
<feature type="transmembrane region" description="Helical" evidence="8">
    <location>
        <begin position="160"/>
        <end position="182"/>
    </location>
</feature>
<evidence type="ECO:0000256" key="8">
    <source>
        <dbReference type="SAM" id="Phobius"/>
    </source>
</evidence>
<proteinExistence type="inferred from homology"/>
<sequence length="344" mass="34150">MSTTGLPVTAASGGALRSAGLAALGVAVAVTAALSIAVGAKQLPPSTVLDALLHLDRGDPDHLIVVELRVPRTLIGLLAGAALGLAGAMVQGLTRNPLADPGILGVNAGAALAVVLAISVLGVGDLSGYVWFGFAGAAAAVVLVYGIGSLGRDGATPLKITLAGAALTAALGSFTTAVLLTDTMSFDQFRFWQVGGLAGRDAAVVAQAAPFLAVAMVLALCCGRVLNALALGDDMARAWGRNVAVSRAVCGLAIVLLSGGATALAGPIAFVGLAVPHLARFVTGPDHRWLLPYSMLLGPLLLLAADIAGRVVARPGEIQAGIVTAVIGAPVLVALARRRKAAAS</sequence>
<evidence type="ECO:0000256" key="6">
    <source>
        <dbReference type="ARBA" id="ARBA00022989"/>
    </source>
</evidence>
<evidence type="ECO:0000313" key="10">
    <source>
        <dbReference type="Proteomes" id="UP000539313"/>
    </source>
</evidence>
<dbReference type="PANTHER" id="PTHR30472">
    <property type="entry name" value="FERRIC ENTEROBACTIN TRANSPORT SYSTEM PERMEASE PROTEIN"/>
    <property type="match status" value="1"/>
</dbReference>
<comment type="subcellular location">
    <subcellularLocation>
        <location evidence="1">Cell membrane</location>
        <topology evidence="1">Multi-pass membrane protein</topology>
    </subcellularLocation>
</comment>
<feature type="transmembrane region" description="Helical" evidence="8">
    <location>
        <begin position="290"/>
        <end position="312"/>
    </location>
</feature>
<feature type="transmembrane region" description="Helical" evidence="8">
    <location>
        <begin position="263"/>
        <end position="283"/>
    </location>
</feature>
<dbReference type="Proteomes" id="UP000539313">
    <property type="component" value="Unassembled WGS sequence"/>
</dbReference>
<evidence type="ECO:0000256" key="4">
    <source>
        <dbReference type="ARBA" id="ARBA00022475"/>
    </source>
</evidence>
<feature type="transmembrane region" description="Helical" evidence="8">
    <location>
        <begin position="202"/>
        <end position="226"/>
    </location>
</feature>
<dbReference type="GO" id="GO:0005886">
    <property type="term" value="C:plasma membrane"/>
    <property type="evidence" value="ECO:0007669"/>
    <property type="project" value="UniProtKB-SubCell"/>
</dbReference>
<keyword evidence="7 8" id="KW-0472">Membrane</keyword>
<keyword evidence="6 8" id="KW-1133">Transmembrane helix</keyword>
<dbReference type="AlphaFoldDB" id="A0A7W3R8W8"/>
<dbReference type="Pfam" id="PF01032">
    <property type="entry name" value="FecCD"/>
    <property type="match status" value="1"/>
</dbReference>
<accession>A0A7W3R8W8</accession>
<keyword evidence="5 8" id="KW-0812">Transmembrane</keyword>
<evidence type="ECO:0000313" key="9">
    <source>
        <dbReference type="EMBL" id="MBA9004034.1"/>
    </source>
</evidence>
<dbReference type="SUPFAM" id="SSF81345">
    <property type="entry name" value="ABC transporter involved in vitamin B12 uptake, BtuC"/>
    <property type="match status" value="1"/>
</dbReference>
<evidence type="ECO:0000256" key="3">
    <source>
        <dbReference type="ARBA" id="ARBA00022448"/>
    </source>
</evidence>
<evidence type="ECO:0000256" key="7">
    <source>
        <dbReference type="ARBA" id="ARBA00023136"/>
    </source>
</evidence>
<feature type="transmembrane region" description="Helical" evidence="8">
    <location>
        <begin position="129"/>
        <end position="148"/>
    </location>
</feature>
<dbReference type="RefSeq" id="WP_182705630.1">
    <property type="nucleotide sequence ID" value="NZ_JACJII010000001.1"/>
</dbReference>
<evidence type="ECO:0000256" key="2">
    <source>
        <dbReference type="ARBA" id="ARBA00007935"/>
    </source>
</evidence>
<dbReference type="Gene3D" id="1.10.3470.10">
    <property type="entry name" value="ABC transporter involved in vitamin B12 uptake, BtuC"/>
    <property type="match status" value="1"/>
</dbReference>
<dbReference type="PANTHER" id="PTHR30472:SF1">
    <property type="entry name" value="FE(3+) DICITRATE TRANSPORT SYSTEM PERMEASE PROTEIN FECC-RELATED"/>
    <property type="match status" value="1"/>
</dbReference>
<feature type="transmembrane region" description="Helical" evidence="8">
    <location>
        <begin position="102"/>
        <end position="123"/>
    </location>
</feature>
<evidence type="ECO:0000256" key="1">
    <source>
        <dbReference type="ARBA" id="ARBA00004651"/>
    </source>
</evidence>
<comment type="caution">
    <text evidence="9">The sequence shown here is derived from an EMBL/GenBank/DDBJ whole genome shotgun (WGS) entry which is preliminary data.</text>
</comment>
<keyword evidence="4" id="KW-1003">Cell membrane</keyword>
<name>A0A7W3R8W8_9ACTN</name>
<feature type="transmembrane region" description="Helical" evidence="8">
    <location>
        <begin position="21"/>
        <end position="40"/>
    </location>
</feature>
<dbReference type="GO" id="GO:0022857">
    <property type="term" value="F:transmembrane transporter activity"/>
    <property type="evidence" value="ECO:0007669"/>
    <property type="project" value="InterPro"/>
</dbReference>
<comment type="similarity">
    <text evidence="2">Belongs to the binding-protein-dependent transport system permease family. FecCD subfamily.</text>
</comment>
<dbReference type="EMBL" id="JACJII010000001">
    <property type="protein sequence ID" value="MBA9004034.1"/>
    <property type="molecule type" value="Genomic_DNA"/>
</dbReference>
<feature type="transmembrane region" description="Helical" evidence="8">
    <location>
        <begin position="73"/>
        <end position="90"/>
    </location>
</feature>
<dbReference type="InterPro" id="IPR000522">
    <property type="entry name" value="ABC_transptr_permease_BtuC"/>
</dbReference>
<keyword evidence="3" id="KW-0813">Transport</keyword>
<reference evidence="9 10" key="1">
    <citation type="submission" date="2020-08" db="EMBL/GenBank/DDBJ databases">
        <title>Sequencing the genomes of 1000 actinobacteria strains.</title>
        <authorList>
            <person name="Klenk H.-P."/>
        </authorList>
    </citation>
    <scope>NUCLEOTIDE SEQUENCE [LARGE SCALE GENOMIC DNA]</scope>
    <source>
        <strain evidence="9 10">DSM 45823</strain>
    </source>
</reference>
<evidence type="ECO:0000256" key="5">
    <source>
        <dbReference type="ARBA" id="ARBA00022692"/>
    </source>
</evidence>
<protein>
    <submittedName>
        <fullName evidence="9">Iron complex transport system permease protein</fullName>
    </submittedName>
</protein>
<dbReference type="CDD" id="cd06550">
    <property type="entry name" value="TM_ABC_iron-siderophores_like"/>
    <property type="match status" value="1"/>
</dbReference>
<dbReference type="FunFam" id="1.10.3470.10:FF:000001">
    <property type="entry name" value="Vitamin B12 ABC transporter permease BtuC"/>
    <property type="match status" value="1"/>
</dbReference>
<feature type="transmembrane region" description="Helical" evidence="8">
    <location>
        <begin position="318"/>
        <end position="336"/>
    </location>
</feature>
<gene>
    <name evidence="9" type="ORF">HNR21_002916</name>
</gene>